<reference evidence="1 2" key="1">
    <citation type="submission" date="2020-08" db="EMBL/GenBank/DDBJ databases">
        <title>Sequencing the genomes of 1000 actinobacteria strains.</title>
        <authorList>
            <person name="Klenk H.-P."/>
        </authorList>
    </citation>
    <scope>NUCLEOTIDE SEQUENCE [LARGE SCALE GENOMIC DNA]</scope>
    <source>
        <strain evidence="1 2">DSM 45859</strain>
    </source>
</reference>
<keyword evidence="2" id="KW-1185">Reference proteome</keyword>
<comment type="caution">
    <text evidence="1">The sequence shown here is derived from an EMBL/GenBank/DDBJ whole genome shotgun (WGS) entry which is preliminary data.</text>
</comment>
<evidence type="ECO:0000313" key="1">
    <source>
        <dbReference type="EMBL" id="MBB4684017.1"/>
    </source>
</evidence>
<dbReference type="Proteomes" id="UP000581769">
    <property type="component" value="Unassembled WGS sequence"/>
</dbReference>
<sequence>MARVEELLAEHGTTYAAEAGITLADKPQPLYRLLVLTTLLSTRINAELAVAAAKELPRSPSAMRASTWQERVDALGRAHYVRYDESTSTHLGEAADFVRERYRDDLRRMNDAAGKDPRQLEKLVAEFPRIGRTGAQIFCREAQAVWPWLRPYFDQRALRGADKAGLPGDPRRLARLVSGDDVARLAAALVRVGLAKTGRRR</sequence>
<protein>
    <recommendedName>
        <fullName evidence="3">Endonuclease III</fullName>
    </recommendedName>
</protein>
<dbReference type="Gene3D" id="1.10.340.30">
    <property type="entry name" value="Hypothetical protein, domain 2"/>
    <property type="match status" value="1"/>
</dbReference>
<dbReference type="EMBL" id="JACHMG010000001">
    <property type="protein sequence ID" value="MBB4684017.1"/>
    <property type="molecule type" value="Genomic_DNA"/>
</dbReference>
<organism evidence="1 2">
    <name type="scientific">Amycolatopsis jiangsuensis</name>
    <dbReference type="NCBI Taxonomy" id="1181879"/>
    <lineage>
        <taxon>Bacteria</taxon>
        <taxon>Bacillati</taxon>
        <taxon>Actinomycetota</taxon>
        <taxon>Actinomycetes</taxon>
        <taxon>Pseudonocardiales</taxon>
        <taxon>Pseudonocardiaceae</taxon>
        <taxon>Amycolatopsis</taxon>
    </lineage>
</organism>
<gene>
    <name evidence="1" type="ORF">BJY18_001502</name>
</gene>
<evidence type="ECO:0008006" key="3">
    <source>
        <dbReference type="Google" id="ProtNLM"/>
    </source>
</evidence>
<name>A0A840IRL3_9PSEU</name>
<dbReference type="RefSeq" id="WP_184778827.1">
    <property type="nucleotide sequence ID" value="NZ_JACHMG010000001.1"/>
</dbReference>
<proteinExistence type="predicted"/>
<accession>A0A840IRL3</accession>
<evidence type="ECO:0000313" key="2">
    <source>
        <dbReference type="Proteomes" id="UP000581769"/>
    </source>
</evidence>
<dbReference type="AlphaFoldDB" id="A0A840IRL3"/>